<evidence type="ECO:0000313" key="3">
    <source>
        <dbReference type="EMBL" id="SDF01903.1"/>
    </source>
</evidence>
<keyword evidence="1" id="KW-0472">Membrane</keyword>
<gene>
    <name evidence="3" type="ORF">SAMN05660235_00163</name>
</gene>
<feature type="domain" description="Putative Flp pilus-assembly TadG-like N-terminal" evidence="2">
    <location>
        <begin position="18"/>
        <end position="65"/>
    </location>
</feature>
<accession>A0A1G7HNC3</accession>
<evidence type="ECO:0000313" key="4">
    <source>
        <dbReference type="Proteomes" id="UP000243333"/>
    </source>
</evidence>
<protein>
    <submittedName>
        <fullName evidence="3">Flp pilus assembly protein TadG</fullName>
    </submittedName>
</protein>
<dbReference type="InterPro" id="IPR028087">
    <property type="entry name" value="Tad_N"/>
</dbReference>
<name>A0A1G7HNC3_9FIRM</name>
<keyword evidence="1" id="KW-1133">Transmembrane helix</keyword>
<reference evidence="4" key="1">
    <citation type="submission" date="2016-10" db="EMBL/GenBank/DDBJ databases">
        <authorList>
            <person name="Varghese N."/>
            <person name="Submissions S."/>
        </authorList>
    </citation>
    <scope>NUCLEOTIDE SEQUENCE [LARGE SCALE GENOMIC DNA]</scope>
    <source>
        <strain evidence="4">DSM 23256</strain>
    </source>
</reference>
<feature type="transmembrane region" description="Helical" evidence="1">
    <location>
        <begin position="20"/>
        <end position="46"/>
    </location>
</feature>
<evidence type="ECO:0000256" key="1">
    <source>
        <dbReference type="SAM" id="Phobius"/>
    </source>
</evidence>
<organism evidence="3 4">
    <name type="scientific">Sporolituus thermophilus DSM 23256</name>
    <dbReference type="NCBI Taxonomy" id="1123285"/>
    <lineage>
        <taxon>Bacteria</taxon>
        <taxon>Bacillati</taxon>
        <taxon>Bacillota</taxon>
        <taxon>Negativicutes</taxon>
        <taxon>Selenomonadales</taxon>
        <taxon>Sporomusaceae</taxon>
        <taxon>Sporolituus</taxon>
    </lineage>
</organism>
<keyword evidence="1" id="KW-0812">Transmembrane</keyword>
<dbReference type="AlphaFoldDB" id="A0A1G7HNC3"/>
<dbReference type="OrthoDB" id="5447051at2"/>
<dbReference type="Pfam" id="PF13400">
    <property type="entry name" value="Tad"/>
    <property type="match status" value="1"/>
</dbReference>
<dbReference type="RefSeq" id="WP_093687181.1">
    <property type="nucleotide sequence ID" value="NZ_FNBU01000001.1"/>
</dbReference>
<sequence length="307" mass="32105">MSKFCVKLAGKLLRSQRGAVAVLTALAFTAMLGFAAIVVDVGLLYFNRVELANLADAAALAGVQDLPDDAAAARASALDYAARNGRSGDAVTVEIIDNHSVAVQATRPVELFFARVFGLNSSTVQAAAKAAVRPLSAATGVVPFGVVWNDFVFGQTYELKEGGGSGTSGNYGALALRARGGSTYCDNVKYGYNSTLRVGDWVETETGNMSGPTSEGVNYRIGLDPHATFATVQKGSPRIVILPVLASLDVNGRGEVQIVGFAAFFLEGVHGSGKDNYVTGKFMKMYMPGEAADSAGDYGLRNIALVQ</sequence>
<evidence type="ECO:0000259" key="2">
    <source>
        <dbReference type="Pfam" id="PF13400"/>
    </source>
</evidence>
<proteinExistence type="predicted"/>
<dbReference type="Proteomes" id="UP000243333">
    <property type="component" value="Unassembled WGS sequence"/>
</dbReference>
<dbReference type="STRING" id="1123285.SAMN05660235_00163"/>
<dbReference type="EMBL" id="FNBU01000001">
    <property type="protein sequence ID" value="SDF01903.1"/>
    <property type="molecule type" value="Genomic_DNA"/>
</dbReference>
<keyword evidence="4" id="KW-1185">Reference proteome</keyword>